<sequence>MLYENSHSHLCHVRICIGACGSRRKGHGAVATRSARVPERRVFLIWRAGPFRDKGPLEAARSVFPASPIGHTQPNSQCCNTHPCRTCMYVNGRTNTAPLAGNGLALRNSARAAVARYARRYWWTAEDGTRKSAHPMVHWSRPGAQRELGGGVGWAIRCFSTSRCWRGGARREGDRDKGWGAALLFGRYGKTDNALHCF</sequence>
<name>A0A165JWU5_9BASI</name>
<keyword evidence="2" id="KW-1185">Reference proteome</keyword>
<dbReference type="InParanoid" id="A0A165JWU5"/>
<organism evidence="1 2">
    <name type="scientific">Calocera cornea HHB12733</name>
    <dbReference type="NCBI Taxonomy" id="1353952"/>
    <lineage>
        <taxon>Eukaryota</taxon>
        <taxon>Fungi</taxon>
        <taxon>Dikarya</taxon>
        <taxon>Basidiomycota</taxon>
        <taxon>Agaricomycotina</taxon>
        <taxon>Dacrymycetes</taxon>
        <taxon>Dacrymycetales</taxon>
        <taxon>Dacrymycetaceae</taxon>
        <taxon>Calocera</taxon>
    </lineage>
</organism>
<gene>
    <name evidence="1" type="ORF">CALCODRAFT_250072</name>
</gene>
<accession>A0A165JWU5</accession>
<evidence type="ECO:0000313" key="2">
    <source>
        <dbReference type="Proteomes" id="UP000076842"/>
    </source>
</evidence>
<protein>
    <submittedName>
        <fullName evidence="1">Uncharacterized protein</fullName>
    </submittedName>
</protein>
<reference evidence="1 2" key="1">
    <citation type="journal article" date="2016" name="Mol. Biol. Evol.">
        <title>Comparative Genomics of Early-Diverging Mushroom-Forming Fungi Provides Insights into the Origins of Lignocellulose Decay Capabilities.</title>
        <authorList>
            <person name="Nagy L.G."/>
            <person name="Riley R."/>
            <person name="Tritt A."/>
            <person name="Adam C."/>
            <person name="Daum C."/>
            <person name="Floudas D."/>
            <person name="Sun H."/>
            <person name="Yadav J.S."/>
            <person name="Pangilinan J."/>
            <person name="Larsson K.H."/>
            <person name="Matsuura K."/>
            <person name="Barry K."/>
            <person name="Labutti K."/>
            <person name="Kuo R."/>
            <person name="Ohm R.A."/>
            <person name="Bhattacharya S.S."/>
            <person name="Shirouzu T."/>
            <person name="Yoshinaga Y."/>
            <person name="Martin F.M."/>
            <person name="Grigoriev I.V."/>
            <person name="Hibbett D.S."/>
        </authorList>
    </citation>
    <scope>NUCLEOTIDE SEQUENCE [LARGE SCALE GENOMIC DNA]</scope>
    <source>
        <strain evidence="1 2">HHB12733</strain>
    </source>
</reference>
<evidence type="ECO:0000313" key="1">
    <source>
        <dbReference type="EMBL" id="KZT62376.1"/>
    </source>
</evidence>
<proteinExistence type="predicted"/>
<dbReference type="Proteomes" id="UP000076842">
    <property type="component" value="Unassembled WGS sequence"/>
</dbReference>
<dbReference type="AlphaFoldDB" id="A0A165JWU5"/>
<dbReference type="EMBL" id="KV423917">
    <property type="protein sequence ID" value="KZT62376.1"/>
    <property type="molecule type" value="Genomic_DNA"/>
</dbReference>